<dbReference type="OrthoDB" id="26980at10239"/>
<gene>
    <name evidence="1" type="ORF">S-CBP2_0004</name>
</gene>
<organism evidence="1 2">
    <name type="scientific">Synechococcus phage S-CBP2</name>
    <dbReference type="NCBI Taxonomy" id="756277"/>
    <lineage>
        <taxon>Viruses</taxon>
        <taxon>Duplodnaviria</taxon>
        <taxon>Heunggongvirae</taxon>
        <taxon>Uroviricota</taxon>
        <taxon>Caudoviricetes</taxon>
        <taxon>Autographivirales</taxon>
        <taxon>Kembevirus</taxon>
        <taxon>Kembevirus SCBP2</taxon>
    </lineage>
</organism>
<reference evidence="2" key="1">
    <citation type="submission" date="2012-12" db="EMBL/GenBank/DDBJ databases">
        <title>Genomics of marine cyanopodoviruses.</title>
        <authorList>
            <person name="Huang S."/>
            <person name="Chen F."/>
        </authorList>
    </citation>
    <scope>NUCLEOTIDE SEQUENCE [LARGE SCALE GENOMIC DNA]</scope>
</reference>
<reference evidence="1 2" key="2">
    <citation type="journal article" date="2015" name="PLoS ONE">
        <title>Comparative Genomic and Phylogenomic Analyses Reveal a Conserved Core Genome Shared by Estuarine and Oceanic Cyanopodoviruses.</title>
        <authorList>
            <person name="Huang S."/>
            <person name="Zhang S."/>
            <person name="Jiao N."/>
            <person name="Chen F."/>
        </authorList>
    </citation>
    <scope>NUCLEOTIDE SEQUENCE [LARGE SCALE GENOMIC DNA]</scope>
</reference>
<dbReference type="Proteomes" id="UP000030041">
    <property type="component" value="Segment"/>
</dbReference>
<dbReference type="KEGG" id="vg:22112030"/>
<protein>
    <submittedName>
        <fullName evidence="1">Uncharacterized protein</fullName>
    </submittedName>
</protein>
<evidence type="ECO:0000313" key="2">
    <source>
        <dbReference type="Proteomes" id="UP000030041"/>
    </source>
</evidence>
<dbReference type="RefSeq" id="YP_009103112.1">
    <property type="nucleotide sequence ID" value="NC_025455.1"/>
</dbReference>
<accession>A0A096VKW9</accession>
<dbReference type="EMBL" id="KC310806">
    <property type="protein sequence ID" value="AGK86710.1"/>
    <property type="molecule type" value="Genomic_DNA"/>
</dbReference>
<proteinExistence type="predicted"/>
<dbReference type="Pfam" id="PF12098">
    <property type="entry name" value="DUF3574"/>
    <property type="match status" value="1"/>
</dbReference>
<evidence type="ECO:0000313" key="1">
    <source>
        <dbReference type="EMBL" id="AGK86710.1"/>
    </source>
</evidence>
<keyword evidence="2" id="KW-1185">Reference proteome</keyword>
<sequence>MTRTYQLFLGRNIPTGGVVTDDQFDTFLQHVPFDGFTITDAVGYWKGEPEATKVLTVCTDVDDARVMQTAELYKGMFQQEAVAIQELPAMAFV</sequence>
<name>A0A096VKW9_9CAUD</name>
<dbReference type="GeneID" id="22112030"/>
<dbReference type="InterPro" id="IPR021957">
    <property type="entry name" value="DUF3574"/>
</dbReference>